<keyword evidence="6" id="KW-1185">Reference proteome</keyword>
<dbReference type="PANTHER" id="PTHR38934:SF6">
    <property type="entry name" value="CHROMOSOME UNDETERMINED SCAFFOLD_176, WHOLE GENOME SHOTGUN SEQUENCE"/>
    <property type="match status" value="1"/>
</dbReference>
<dbReference type="NCBIfam" id="TIGR02232">
    <property type="entry name" value="myxo_disulf_rpt"/>
    <property type="match status" value="1"/>
</dbReference>
<dbReference type="eggNOG" id="ENOG502SYAP">
    <property type="taxonomic scope" value="Eukaryota"/>
</dbReference>
<dbReference type="EMBL" id="CT868658">
    <property type="protein sequence ID" value="CAK90082.1"/>
    <property type="molecule type" value="Genomic_DNA"/>
</dbReference>
<dbReference type="Proteomes" id="UP000000600">
    <property type="component" value="Unassembled WGS sequence"/>
</dbReference>
<evidence type="ECO:0000313" key="5">
    <source>
        <dbReference type="EMBL" id="CAK90082.1"/>
    </source>
</evidence>
<keyword evidence="1 4" id="KW-0732">Signal</keyword>
<proteinExistence type="predicted"/>
<dbReference type="InterPro" id="IPR009030">
    <property type="entry name" value="Growth_fac_rcpt_cys_sf"/>
</dbReference>
<keyword evidence="3" id="KW-1015">Disulfide bond</keyword>
<dbReference type="CDD" id="cd00064">
    <property type="entry name" value="FU"/>
    <property type="match status" value="1"/>
</dbReference>
<dbReference type="InParanoid" id="A0E465"/>
<sequence length="796" mass="91477">MFYHFQICAHLIFLLQHVVANWILIDNSFTNMPIIENNWKTFSGYLEQFETSFISSTCSENSLEYAILQSSVQQLSKRLSYKGYEAQVIFDVYFDDADSAVESQFKVTYEFKDNFTYSEQQLYQRDYKQSDLIQSSALTCHSTVSNFDFQTVVSTIAQHNKNQFSIKLCLDPGNDNMKVGIRNLLIYVNTCHPTCFTCNGPTETECLSCFQNEISAGRCTCIPNYQFSQTLIGCLQECRRENSIARFDKICVEDKRIKQNVTLFSSTNFNSGYFPLIFEKDEFNYKNSDLVDDDCYHHDFIGKLQYNEGMLYQMNLESSVKFIRIRITFYLFNFNETSSIYILQNNQLQSRITKDPNGFSVENLQKISEMKHFCISSDTLLRVEMILQLFNPNPNILIKGQLQQQNESWGFKYFTVDKGYCQENCEICSDFSSCQSCKTDYKLYRNSCVITCPIHSSNCIDYQDILPYSRYLAKGFYNLNMTLSEIQSYYDMTTDPQLSQSSGQKFSFLNNKIVLGGLLVWNDGSYIKTWTISNPHYAATIYFNLTYGDNYTGNFFYIIGDSSSSQKYGPFSNPGGGQNLIGRKELESTKYFNISLTNFFSNNLYVEFVCDVVTADITKEFCAISEYFIVIHYCPPFCSSCTGFSTCSDTVNNNCNSNQYLVFDSQTESYSCKDCNQPGCITCTRAEECTQCINDQFNLSNGICLCKPFTFLLGNTCVQCNKYCEYCFGDSQYNCLTCVRDYHRGIQRKQCLCLTGYYDDGINLPCLPVCGDEIVVEEEDCDDGNNNPFDGCNNCK</sequence>
<feature type="chain" id="PRO_5002624400" description="TNFR-Cys domain-containing protein" evidence="4">
    <location>
        <begin position="21"/>
        <end position="796"/>
    </location>
</feature>
<dbReference type="OMA" id="CRRENSI"/>
<feature type="signal peptide" evidence="4">
    <location>
        <begin position="1"/>
        <end position="20"/>
    </location>
</feature>
<dbReference type="KEGG" id="ptm:GSPATT00023256001"/>
<dbReference type="PANTHER" id="PTHR38934">
    <property type="entry name" value="HYPHALLY REGULATED CELL WALL PROTEIN 1"/>
    <property type="match status" value="1"/>
</dbReference>
<evidence type="ECO:0000313" key="6">
    <source>
        <dbReference type="Proteomes" id="UP000000600"/>
    </source>
</evidence>
<organism evidence="5 6">
    <name type="scientific">Paramecium tetraurelia</name>
    <dbReference type="NCBI Taxonomy" id="5888"/>
    <lineage>
        <taxon>Eukaryota</taxon>
        <taxon>Sar</taxon>
        <taxon>Alveolata</taxon>
        <taxon>Ciliophora</taxon>
        <taxon>Intramacronucleata</taxon>
        <taxon>Oligohymenophorea</taxon>
        <taxon>Peniculida</taxon>
        <taxon>Parameciidae</taxon>
        <taxon>Paramecium</taxon>
    </lineage>
</organism>
<dbReference type="InterPro" id="IPR006212">
    <property type="entry name" value="Furin_repeat"/>
</dbReference>
<dbReference type="HOGENOM" id="CLU_353194_0_0_1"/>
<reference evidence="5 6" key="1">
    <citation type="journal article" date="2006" name="Nature">
        <title>Global trends of whole-genome duplications revealed by the ciliate Paramecium tetraurelia.</title>
        <authorList>
            <consortium name="Genoscope"/>
            <person name="Aury J.-M."/>
            <person name="Jaillon O."/>
            <person name="Duret L."/>
            <person name="Noel B."/>
            <person name="Jubin C."/>
            <person name="Porcel B.M."/>
            <person name="Segurens B."/>
            <person name="Daubin V."/>
            <person name="Anthouard V."/>
            <person name="Aiach N."/>
            <person name="Arnaiz O."/>
            <person name="Billaut A."/>
            <person name="Beisson J."/>
            <person name="Blanc I."/>
            <person name="Bouhouche K."/>
            <person name="Camara F."/>
            <person name="Duharcourt S."/>
            <person name="Guigo R."/>
            <person name="Gogendeau D."/>
            <person name="Katinka M."/>
            <person name="Keller A.-M."/>
            <person name="Kissmehl R."/>
            <person name="Klotz C."/>
            <person name="Koll F."/>
            <person name="Le Moue A."/>
            <person name="Lepere C."/>
            <person name="Malinsky S."/>
            <person name="Nowacki M."/>
            <person name="Nowak J.K."/>
            <person name="Plattner H."/>
            <person name="Poulain J."/>
            <person name="Ruiz F."/>
            <person name="Serrano V."/>
            <person name="Zagulski M."/>
            <person name="Dessen P."/>
            <person name="Betermier M."/>
            <person name="Weissenbach J."/>
            <person name="Scarpelli C."/>
            <person name="Schachter V."/>
            <person name="Sperling L."/>
            <person name="Meyer E."/>
            <person name="Cohen J."/>
            <person name="Wincker P."/>
        </authorList>
    </citation>
    <scope>NUCLEOTIDE SEQUENCE [LARGE SCALE GENOMIC DNA]</scope>
    <source>
        <strain evidence="5 6">Stock d4-2</strain>
    </source>
</reference>
<dbReference type="OrthoDB" id="312008at2759"/>
<protein>
    <recommendedName>
        <fullName evidence="7">TNFR-Cys domain-containing protein</fullName>
    </recommendedName>
</protein>
<dbReference type="Pfam" id="PF13948">
    <property type="entry name" value="DUF4215"/>
    <property type="match status" value="1"/>
</dbReference>
<evidence type="ECO:0000256" key="3">
    <source>
        <dbReference type="ARBA" id="ARBA00023157"/>
    </source>
</evidence>
<evidence type="ECO:0000256" key="2">
    <source>
        <dbReference type="ARBA" id="ARBA00022737"/>
    </source>
</evidence>
<name>A0E465_PARTE</name>
<dbReference type="SMART" id="SM00261">
    <property type="entry name" value="FU"/>
    <property type="match status" value="4"/>
</dbReference>
<dbReference type="SUPFAM" id="SSF57184">
    <property type="entry name" value="Growth factor receptor domain"/>
    <property type="match status" value="2"/>
</dbReference>
<evidence type="ECO:0000256" key="4">
    <source>
        <dbReference type="SAM" id="SignalP"/>
    </source>
</evidence>
<evidence type="ECO:0000256" key="1">
    <source>
        <dbReference type="ARBA" id="ARBA00022729"/>
    </source>
</evidence>
<accession>A0E465</accession>
<dbReference type="InterPro" id="IPR011936">
    <property type="entry name" value="Myxo_disulph_rpt"/>
</dbReference>
<dbReference type="GeneID" id="5043272"/>
<keyword evidence="2" id="KW-0677">Repeat</keyword>
<dbReference type="RefSeq" id="XP_001457479.1">
    <property type="nucleotide sequence ID" value="XM_001457442.1"/>
</dbReference>
<dbReference type="AlphaFoldDB" id="A0E465"/>
<evidence type="ECO:0008006" key="7">
    <source>
        <dbReference type="Google" id="ProtNLM"/>
    </source>
</evidence>
<gene>
    <name evidence="5" type="ORF">GSPATT00023256001</name>
</gene>